<accession>A0A3R5QVQ1</accession>
<evidence type="ECO:0000313" key="1">
    <source>
        <dbReference type="EMBL" id="QAA33364.1"/>
    </source>
</evidence>
<name>A0A3R5QVQ1_9CLOT</name>
<protein>
    <recommendedName>
        <fullName evidence="3">SIS domain-containing protein</fullName>
    </recommendedName>
</protein>
<gene>
    <name evidence="1" type="ORF">C1I91_17875</name>
</gene>
<sequence>MDSKTINNLMDNFSSRNIQSEFFQSLDEVKDYILNSIPHNCTVGIGHSGTLQAMDITNALVSRGNIVGSFQS</sequence>
<dbReference type="RefSeq" id="WP_128214087.1">
    <property type="nucleotide sequence ID" value="NZ_CP025746.1"/>
</dbReference>
<dbReference type="KEGG" id="cmah:C1I91_17875"/>
<dbReference type="EMBL" id="CP025746">
    <property type="protein sequence ID" value="QAA33364.1"/>
    <property type="molecule type" value="Genomic_DNA"/>
</dbReference>
<dbReference type="AlphaFoldDB" id="A0A3R5QVQ1"/>
<dbReference type="OrthoDB" id="1957674at2"/>
<dbReference type="Proteomes" id="UP000286268">
    <property type="component" value="Chromosome"/>
</dbReference>
<organism evidence="1 2">
    <name type="scientific">Clostridium manihotivorum</name>
    <dbReference type="NCBI Taxonomy" id="2320868"/>
    <lineage>
        <taxon>Bacteria</taxon>
        <taxon>Bacillati</taxon>
        <taxon>Bacillota</taxon>
        <taxon>Clostridia</taxon>
        <taxon>Eubacteriales</taxon>
        <taxon>Clostridiaceae</taxon>
        <taxon>Clostridium</taxon>
    </lineage>
</organism>
<keyword evidence="2" id="KW-1185">Reference proteome</keyword>
<evidence type="ECO:0000313" key="2">
    <source>
        <dbReference type="Proteomes" id="UP000286268"/>
    </source>
</evidence>
<evidence type="ECO:0008006" key="3">
    <source>
        <dbReference type="Google" id="ProtNLM"/>
    </source>
</evidence>
<proteinExistence type="predicted"/>
<reference evidence="1 2" key="1">
    <citation type="submission" date="2018-01" db="EMBL/GenBank/DDBJ databases">
        <title>Genome Sequencing and Assembly of Anaerobacter polyendosporus strain CT4.</title>
        <authorList>
            <person name="Tachaapaikoon C."/>
            <person name="Sutheeworapong S."/>
            <person name="Jenjaroenpun P."/>
            <person name="Wongsurawat T."/>
            <person name="Nookeaw I."/>
            <person name="Cheawchanlertfa P."/>
            <person name="Kosugi A."/>
            <person name="Cheevadhanarak S."/>
            <person name="Ratanakhanokchai K."/>
        </authorList>
    </citation>
    <scope>NUCLEOTIDE SEQUENCE [LARGE SCALE GENOMIC DNA]</scope>
    <source>
        <strain evidence="1 2">CT4</strain>
    </source>
</reference>